<organism evidence="4 5">
    <name type="scientific">Mola mola</name>
    <name type="common">Ocean sunfish</name>
    <name type="synonym">Tetraodon mola</name>
    <dbReference type="NCBI Taxonomy" id="94237"/>
    <lineage>
        <taxon>Eukaryota</taxon>
        <taxon>Metazoa</taxon>
        <taxon>Chordata</taxon>
        <taxon>Craniata</taxon>
        <taxon>Vertebrata</taxon>
        <taxon>Euteleostomi</taxon>
        <taxon>Actinopterygii</taxon>
        <taxon>Neopterygii</taxon>
        <taxon>Teleostei</taxon>
        <taxon>Neoteleostei</taxon>
        <taxon>Acanthomorphata</taxon>
        <taxon>Eupercaria</taxon>
        <taxon>Tetraodontiformes</taxon>
        <taxon>Molidae</taxon>
        <taxon>Mola</taxon>
    </lineage>
</organism>
<dbReference type="InterPro" id="IPR036396">
    <property type="entry name" value="Cyt_P450_sf"/>
</dbReference>
<dbReference type="GO" id="GO:0020037">
    <property type="term" value="F:heme binding"/>
    <property type="evidence" value="ECO:0007669"/>
    <property type="project" value="InterPro"/>
</dbReference>
<dbReference type="Ensembl" id="ENSMMOT00000028587.1">
    <property type="protein sequence ID" value="ENSMMOP00000028111.1"/>
    <property type="gene ID" value="ENSMMOG00000021240.1"/>
</dbReference>
<evidence type="ECO:0000313" key="4">
    <source>
        <dbReference type="Ensembl" id="ENSMMOP00000028111.1"/>
    </source>
</evidence>
<dbReference type="GO" id="GO:0016125">
    <property type="term" value="P:sterol metabolic process"/>
    <property type="evidence" value="ECO:0007669"/>
    <property type="project" value="TreeGrafter"/>
</dbReference>
<reference evidence="4" key="1">
    <citation type="submission" date="2025-08" db="UniProtKB">
        <authorList>
            <consortium name="Ensembl"/>
        </authorList>
    </citation>
    <scope>IDENTIFICATION</scope>
</reference>
<evidence type="ECO:0008006" key="6">
    <source>
        <dbReference type="Google" id="ProtNLM"/>
    </source>
</evidence>
<keyword evidence="3" id="KW-0408">Iron</keyword>
<dbReference type="AlphaFoldDB" id="A0A3Q3XR79"/>
<dbReference type="GO" id="GO:0004497">
    <property type="term" value="F:monooxygenase activity"/>
    <property type="evidence" value="ECO:0007669"/>
    <property type="project" value="InterPro"/>
</dbReference>
<dbReference type="STRING" id="94237.ENSMMOP00000028111"/>
<dbReference type="Proteomes" id="UP000261620">
    <property type="component" value="Unplaced"/>
</dbReference>
<dbReference type="InterPro" id="IPR001128">
    <property type="entry name" value="Cyt_P450"/>
</dbReference>
<dbReference type="GO" id="GO:0016705">
    <property type="term" value="F:oxidoreductase activity, acting on paired donors, with incorporation or reduction of molecular oxygen"/>
    <property type="evidence" value="ECO:0007669"/>
    <property type="project" value="InterPro"/>
</dbReference>
<evidence type="ECO:0000256" key="3">
    <source>
        <dbReference type="ARBA" id="ARBA00023004"/>
    </source>
</evidence>
<proteinExistence type="inferred from homology"/>
<keyword evidence="5" id="KW-1185">Reference proteome</keyword>
<dbReference type="PANTHER" id="PTHR24286:SF252">
    <property type="entry name" value="CYTOCHROME P450 26B1"/>
    <property type="match status" value="1"/>
</dbReference>
<dbReference type="PANTHER" id="PTHR24286">
    <property type="entry name" value="CYTOCHROME P450 26"/>
    <property type="match status" value="1"/>
</dbReference>
<protein>
    <recommendedName>
        <fullName evidence="6">Cytochrome P450</fullName>
    </recommendedName>
</protein>
<sequence>VVHTQNPVRLCSAYAVIKQTLCVSEKSSVFVKDPTDLMTNVYGDTVVTTNVINYYCRLIIYWLSTYHTSHACVCVCVCSGQPECVYTVFKRLGTELALGLFLNVRAEEQPELYQEIVQLSTRHWHGLISAPVSLKSPLWSSGFSTALDARDKLMDVIKDKLRNDTQGFVGSLSTLPLPDSSCASQHLLLFISALIPKALASLLTSFTLALAGNEQVRRRAVEDPAYLRGVLLEVQRLWPPFIGGRRIVDQDSTLAGFHVPKGHGAIYISHAVHRDPDVFQQPDDFLPERWSKSGPRNCIGVELTDIFLKDACTYLLKHYDWCLDPPSQDLEYKWLPVSRPANPPTICFTRPDRSGSDSSDGR</sequence>
<accession>A0A3Q3XR79</accession>
<dbReference type="Pfam" id="PF00067">
    <property type="entry name" value="p450"/>
    <property type="match status" value="1"/>
</dbReference>
<evidence type="ECO:0000313" key="5">
    <source>
        <dbReference type="Proteomes" id="UP000261620"/>
    </source>
</evidence>
<evidence type="ECO:0000256" key="1">
    <source>
        <dbReference type="ARBA" id="ARBA00010617"/>
    </source>
</evidence>
<dbReference type="GO" id="GO:0005506">
    <property type="term" value="F:iron ion binding"/>
    <property type="evidence" value="ECO:0007669"/>
    <property type="project" value="InterPro"/>
</dbReference>
<name>A0A3Q3XR79_MOLML</name>
<keyword evidence="2" id="KW-0479">Metal-binding</keyword>
<dbReference type="Gene3D" id="1.10.630.10">
    <property type="entry name" value="Cytochrome P450"/>
    <property type="match status" value="1"/>
</dbReference>
<comment type="similarity">
    <text evidence="1">Belongs to the cytochrome P450 family.</text>
</comment>
<reference evidence="4" key="2">
    <citation type="submission" date="2025-09" db="UniProtKB">
        <authorList>
            <consortium name="Ensembl"/>
        </authorList>
    </citation>
    <scope>IDENTIFICATION</scope>
</reference>
<evidence type="ECO:0000256" key="2">
    <source>
        <dbReference type="ARBA" id="ARBA00022723"/>
    </source>
</evidence>
<dbReference type="SUPFAM" id="SSF48264">
    <property type="entry name" value="Cytochrome P450"/>
    <property type="match status" value="1"/>
</dbReference>